<proteinExistence type="predicted"/>
<dbReference type="EMBL" id="JAGINP010000041">
    <property type="protein sequence ID" value="MBP2297102.1"/>
    <property type="molecule type" value="Genomic_DNA"/>
</dbReference>
<dbReference type="Proteomes" id="UP000781958">
    <property type="component" value="Unassembled WGS sequence"/>
</dbReference>
<keyword evidence="2" id="KW-1185">Reference proteome</keyword>
<gene>
    <name evidence="1" type="ORF">J2851_006921</name>
</gene>
<protein>
    <recommendedName>
        <fullName evidence="3">DUF4258 domain-containing protein</fullName>
    </recommendedName>
</protein>
<evidence type="ECO:0000313" key="2">
    <source>
        <dbReference type="Proteomes" id="UP000781958"/>
    </source>
</evidence>
<organism evidence="1 2">
    <name type="scientific">Azospirillum rugosum</name>
    <dbReference type="NCBI Taxonomy" id="416170"/>
    <lineage>
        <taxon>Bacteria</taxon>
        <taxon>Pseudomonadati</taxon>
        <taxon>Pseudomonadota</taxon>
        <taxon>Alphaproteobacteria</taxon>
        <taxon>Rhodospirillales</taxon>
        <taxon>Azospirillaceae</taxon>
        <taxon>Azospirillum</taxon>
    </lineage>
</organism>
<reference evidence="1 2" key="1">
    <citation type="submission" date="2021-03" db="EMBL/GenBank/DDBJ databases">
        <title>Genomic Encyclopedia of Type Strains, Phase III (KMG-III): the genomes of soil and plant-associated and newly described type strains.</title>
        <authorList>
            <person name="Whitman W."/>
        </authorList>
    </citation>
    <scope>NUCLEOTIDE SEQUENCE [LARGE SCALE GENOMIC DNA]</scope>
    <source>
        <strain evidence="1 2">IMMIB AFH-6</strain>
    </source>
</reference>
<sequence length="91" mass="10269">MAKTRHMQARMSQRGIRQELVTLTQRFGEPVQDKVVLNRKGIQTLLDELRDIERVAMRALDKGGVVVVESGGSLITTYNLDSYDRGRPRAA</sequence>
<evidence type="ECO:0000313" key="1">
    <source>
        <dbReference type="EMBL" id="MBP2297102.1"/>
    </source>
</evidence>
<accession>A0ABS4SXA0</accession>
<name>A0ABS4SXA0_9PROT</name>
<evidence type="ECO:0008006" key="3">
    <source>
        <dbReference type="Google" id="ProtNLM"/>
    </source>
</evidence>
<comment type="caution">
    <text evidence="1">The sequence shown here is derived from an EMBL/GenBank/DDBJ whole genome shotgun (WGS) entry which is preliminary data.</text>
</comment>
<dbReference type="RefSeq" id="WP_209773377.1">
    <property type="nucleotide sequence ID" value="NZ_JAGINP010000041.1"/>
</dbReference>